<dbReference type="EMBL" id="KN275960">
    <property type="protein sequence ID" value="KGM92162.1"/>
    <property type="molecule type" value="Genomic_DNA"/>
</dbReference>
<dbReference type="Proteomes" id="UP000001628">
    <property type="component" value="Unassembled WGS sequence"/>
</dbReference>
<evidence type="ECO:0000313" key="2">
    <source>
        <dbReference type="Proteomes" id="UP000001628"/>
    </source>
</evidence>
<dbReference type="VEuPathDB" id="FungiDB:PADG_11700"/>
<evidence type="ECO:0000313" key="1">
    <source>
        <dbReference type="EMBL" id="KGM92162.1"/>
    </source>
</evidence>
<protein>
    <submittedName>
        <fullName evidence="1">Uncharacterized protein</fullName>
    </submittedName>
</protein>
<dbReference type="RefSeq" id="XP_010759928.1">
    <property type="nucleotide sequence ID" value="XM_010761626.1"/>
</dbReference>
<organism evidence="1 2">
    <name type="scientific">Paracoccidioides brasiliensis (strain Pb18)</name>
    <dbReference type="NCBI Taxonomy" id="502780"/>
    <lineage>
        <taxon>Eukaryota</taxon>
        <taxon>Fungi</taxon>
        <taxon>Dikarya</taxon>
        <taxon>Ascomycota</taxon>
        <taxon>Pezizomycotina</taxon>
        <taxon>Eurotiomycetes</taxon>
        <taxon>Eurotiomycetidae</taxon>
        <taxon>Onygenales</taxon>
        <taxon>Ajellomycetaceae</taxon>
        <taxon>Paracoccidioides</taxon>
    </lineage>
</organism>
<dbReference type="InParanoid" id="A0A0A0HU68"/>
<sequence length="138" mass="15021">MSETTVIQHNHIDDDWLLEAIKWQLGLPSILVVAGIHQRHREPSGGYPIHTHFPPVVPNLQGFSPPTVHPQAAKPKPAILREGTRISALCCFQDSVLPLGPQRLRIRKNAGDAALSWQYENTPAVHGLAVAPGGPPCT</sequence>
<dbReference type="GeneID" id="22587597"/>
<dbReference type="KEGG" id="pbn:PADG_11700"/>
<keyword evidence="2" id="KW-1185">Reference proteome</keyword>
<dbReference type="HOGENOM" id="CLU_1855881_0_0_1"/>
<accession>A0A0A0HU68</accession>
<proteinExistence type="predicted"/>
<reference evidence="1 2" key="1">
    <citation type="journal article" date="2011" name="PLoS Genet.">
        <title>Comparative genomic analysis of human fungal pathogens causing paracoccidioidomycosis.</title>
        <authorList>
            <person name="Desjardins C.A."/>
            <person name="Champion M.D."/>
            <person name="Holder J.W."/>
            <person name="Muszewska A."/>
            <person name="Goldberg J."/>
            <person name="Bailao A.M."/>
            <person name="Brigido M.M."/>
            <person name="Ferreira M.E."/>
            <person name="Garcia A.M."/>
            <person name="Grynberg M."/>
            <person name="Gujja S."/>
            <person name="Heiman D.I."/>
            <person name="Henn M.R."/>
            <person name="Kodira C.D."/>
            <person name="Leon-Narvaez H."/>
            <person name="Longo L.V."/>
            <person name="Ma L.J."/>
            <person name="Malavazi I."/>
            <person name="Matsuo A.L."/>
            <person name="Morais F.V."/>
            <person name="Pereira M."/>
            <person name="Rodriguez-Brito S."/>
            <person name="Sakthikumar S."/>
            <person name="Salem-Izacc S.M."/>
            <person name="Sykes S.M."/>
            <person name="Teixeira M.M."/>
            <person name="Vallejo M.C."/>
            <person name="Walter M.E."/>
            <person name="Yandava C."/>
            <person name="Young S."/>
            <person name="Zeng Q."/>
            <person name="Zucker J."/>
            <person name="Felipe M.S."/>
            <person name="Goldman G.H."/>
            <person name="Haas B.J."/>
            <person name="McEwen J.G."/>
            <person name="Nino-Vega G."/>
            <person name="Puccia R."/>
            <person name="San-Blas G."/>
            <person name="Soares C.M."/>
            <person name="Birren B.W."/>
            <person name="Cuomo C.A."/>
        </authorList>
    </citation>
    <scope>NUCLEOTIDE SEQUENCE [LARGE SCALE GENOMIC DNA]</scope>
    <source>
        <strain evidence="1 2">Pb18</strain>
    </source>
</reference>
<dbReference type="AlphaFoldDB" id="A0A0A0HU68"/>
<gene>
    <name evidence="1" type="ORF">PADG_11700</name>
</gene>
<name>A0A0A0HU68_PARBD</name>